<keyword evidence="1 5" id="KW-0808">Transferase</keyword>
<gene>
    <name evidence="5" type="ORF">DVA86_35140</name>
</gene>
<name>A0A345Y1Y9_9ACTN</name>
<dbReference type="GO" id="GO:0004312">
    <property type="term" value="F:fatty acid synthase activity"/>
    <property type="evidence" value="ECO:0007669"/>
    <property type="project" value="TreeGrafter"/>
</dbReference>
<dbReference type="KEGG" id="sarm:DVA86_35140"/>
<dbReference type="Pfam" id="PF00698">
    <property type="entry name" value="Acyl_transf_1"/>
    <property type="match status" value="1"/>
</dbReference>
<dbReference type="SUPFAM" id="SSF55048">
    <property type="entry name" value="Probable ACP-binding domain of malonyl-CoA ACP transacylase"/>
    <property type="match status" value="1"/>
</dbReference>
<keyword evidence="3 5" id="KW-0012">Acyltransferase</keyword>
<dbReference type="InterPro" id="IPR016036">
    <property type="entry name" value="Malonyl_transacylase_ACP-bd"/>
</dbReference>
<evidence type="ECO:0000313" key="5">
    <source>
        <dbReference type="EMBL" id="AXK37905.1"/>
    </source>
</evidence>
<dbReference type="Gene3D" id="3.40.50.980">
    <property type="match status" value="1"/>
</dbReference>
<organism evidence="5 6">
    <name type="scientific">Streptomyces armeniacus</name>
    <dbReference type="NCBI Taxonomy" id="83291"/>
    <lineage>
        <taxon>Bacteria</taxon>
        <taxon>Bacillati</taxon>
        <taxon>Actinomycetota</taxon>
        <taxon>Actinomycetes</taxon>
        <taxon>Kitasatosporales</taxon>
        <taxon>Streptomycetaceae</taxon>
        <taxon>Streptomyces</taxon>
    </lineage>
</organism>
<dbReference type="SMART" id="SM00827">
    <property type="entry name" value="PKS_AT"/>
    <property type="match status" value="1"/>
</dbReference>
<dbReference type="InterPro" id="IPR016035">
    <property type="entry name" value="Acyl_Trfase/lysoPLipase"/>
</dbReference>
<evidence type="ECO:0000313" key="6">
    <source>
        <dbReference type="Proteomes" id="UP000254425"/>
    </source>
</evidence>
<evidence type="ECO:0000256" key="1">
    <source>
        <dbReference type="ARBA" id="ARBA00022679"/>
    </source>
</evidence>
<evidence type="ECO:0000256" key="2">
    <source>
        <dbReference type="ARBA" id="ARBA00023268"/>
    </source>
</evidence>
<dbReference type="PROSITE" id="PS00455">
    <property type="entry name" value="AMP_BINDING"/>
    <property type="match status" value="1"/>
</dbReference>
<reference evidence="5 6" key="1">
    <citation type="submission" date="2018-07" db="EMBL/GenBank/DDBJ databases">
        <title>Draft genome of the type strain Streptomyces armeniacus ATCC 15676.</title>
        <authorList>
            <person name="Labana P."/>
            <person name="Gosse J.T."/>
            <person name="Boddy C.N."/>
        </authorList>
    </citation>
    <scope>NUCLEOTIDE SEQUENCE [LARGE SCALE GENOMIC DNA]</scope>
    <source>
        <strain evidence="5 6">ATCC 15676</strain>
    </source>
</reference>
<keyword evidence="6" id="KW-1185">Reference proteome</keyword>
<evidence type="ECO:0000259" key="4">
    <source>
        <dbReference type="SMART" id="SM00827"/>
    </source>
</evidence>
<dbReference type="EMBL" id="CP031320">
    <property type="protein sequence ID" value="AXK37905.1"/>
    <property type="molecule type" value="Genomic_DNA"/>
</dbReference>
<dbReference type="InterPro" id="IPR014043">
    <property type="entry name" value="Acyl_transferase_dom"/>
</dbReference>
<accession>A0A345Y1Y9</accession>
<protein>
    <submittedName>
        <fullName evidence="5">Acyltransferase domain-containing protein</fullName>
    </submittedName>
</protein>
<dbReference type="PANTHER" id="PTHR43775:SF51">
    <property type="entry name" value="INACTIVE PHENOLPHTHIOCEROL SYNTHESIS POLYKETIDE SYNTHASE TYPE I PKS1-RELATED"/>
    <property type="match status" value="1"/>
</dbReference>
<dbReference type="Gene3D" id="3.40.366.10">
    <property type="entry name" value="Malonyl-Coenzyme A Acyl Carrier Protein, domain 2"/>
    <property type="match status" value="1"/>
</dbReference>
<dbReference type="SUPFAM" id="SSF52151">
    <property type="entry name" value="FabD/lysophospholipase-like"/>
    <property type="match status" value="1"/>
</dbReference>
<dbReference type="AlphaFoldDB" id="A0A345Y1Y9"/>
<sequence>MLRDAGAVCVLDGVLPAGPEGELPVFYDPLSAAYVIYTSGSTGTPKGVVVPHRGIVNRLLWMQDTYGLDAGDRVLQKTPSSFDVSVWEFFWPLITGAGLVLAKPEGHKDPAYLAGLIRERAVTTVHFVPSMLQLFLEESTVARCTGLRRVLCSGEALSAALSETGFTQPALFAFEVALFRLVESWGVRPDFLVGHSIGELAAAYVAGVWSLADACRLVAARGRLMQALPSGGGMVAVEASEGEVLPLLEGRADRVSIAALNGPSSTVVSGAEDAVEEIAGYFRSEGRRTSRLSVSHAFHSPLMEPMLAEFRRVADSVSYGVPSAAVVSNLTGGLASAEELCSPEYWVRHVREAVRFADGVTTLAERGVQRFVEIGPDGTLTAMAQASAPAEAALVPLLRKDRPEAEALLTGVGRLHVDGLSPDWGVLFAGARTVALPTYAFQRQRFWLPSCS</sequence>
<dbReference type="Gene3D" id="3.30.70.3290">
    <property type="match status" value="1"/>
</dbReference>
<dbReference type="GO" id="GO:0006633">
    <property type="term" value="P:fatty acid biosynthetic process"/>
    <property type="evidence" value="ECO:0007669"/>
    <property type="project" value="TreeGrafter"/>
</dbReference>
<keyword evidence="2" id="KW-0511">Multifunctional enzyme</keyword>
<evidence type="ECO:0000256" key="3">
    <source>
        <dbReference type="ARBA" id="ARBA00023315"/>
    </source>
</evidence>
<dbReference type="Proteomes" id="UP000254425">
    <property type="component" value="Chromosome"/>
</dbReference>
<proteinExistence type="predicted"/>
<dbReference type="InterPro" id="IPR001227">
    <property type="entry name" value="Ac_transferase_dom_sf"/>
</dbReference>
<dbReference type="InterPro" id="IPR050091">
    <property type="entry name" value="PKS_NRPS_Biosynth_Enz"/>
</dbReference>
<feature type="domain" description="Malonyl-CoA:ACP transacylase (MAT)" evidence="4">
    <location>
        <begin position="134"/>
        <end position="402"/>
    </location>
</feature>
<dbReference type="PANTHER" id="PTHR43775">
    <property type="entry name" value="FATTY ACID SYNTHASE"/>
    <property type="match status" value="1"/>
</dbReference>
<dbReference type="SUPFAM" id="SSF56801">
    <property type="entry name" value="Acetyl-CoA synthetase-like"/>
    <property type="match status" value="1"/>
</dbReference>
<dbReference type="InterPro" id="IPR020845">
    <property type="entry name" value="AMP-binding_CS"/>
</dbReference>